<dbReference type="Proteomes" id="UP001148203">
    <property type="component" value="Unassembled WGS sequence"/>
</dbReference>
<dbReference type="RefSeq" id="WP_273913087.1">
    <property type="nucleotide sequence ID" value="NZ_JAMDGX010000074.1"/>
</dbReference>
<evidence type="ECO:0000256" key="1">
    <source>
        <dbReference type="ARBA" id="ARBA00023211"/>
    </source>
</evidence>
<evidence type="ECO:0000259" key="2">
    <source>
        <dbReference type="PROSITE" id="PS50991"/>
    </source>
</evidence>
<dbReference type="PROSITE" id="PS50991">
    <property type="entry name" value="PYR_CT"/>
    <property type="match status" value="1"/>
</dbReference>
<dbReference type="InterPro" id="IPR013785">
    <property type="entry name" value="Aldolase_TIM"/>
</dbReference>
<dbReference type="EMBL" id="JAMDGY010000024">
    <property type="protein sequence ID" value="MDD0990765.1"/>
    <property type="molecule type" value="Genomic_DNA"/>
</dbReference>
<dbReference type="SUPFAM" id="SSF48613">
    <property type="entry name" value="Heme oxygenase-like"/>
    <property type="match status" value="1"/>
</dbReference>
<dbReference type="PANTHER" id="PTHR10277:SF9">
    <property type="entry name" value="2-ISOPROPYLMALATE SYNTHASE 1, CHLOROPLASTIC-RELATED"/>
    <property type="match status" value="1"/>
</dbReference>
<dbReference type="Gene3D" id="1.20.910.10">
    <property type="entry name" value="Heme oxygenase-like"/>
    <property type="match status" value="1"/>
</dbReference>
<dbReference type="InterPro" id="IPR050073">
    <property type="entry name" value="2-IPM_HCS-like"/>
</dbReference>
<dbReference type="InterPro" id="IPR000891">
    <property type="entry name" value="PYR_CT"/>
</dbReference>
<dbReference type="SMART" id="SM01236">
    <property type="entry name" value="Haem_oxygenase_2"/>
    <property type="match status" value="1"/>
</dbReference>
<dbReference type="InterPro" id="IPR016084">
    <property type="entry name" value="Haem_Oase-like_multi-hlx"/>
</dbReference>
<dbReference type="CDD" id="cd03174">
    <property type="entry name" value="DRE_TIM_metallolyase"/>
    <property type="match status" value="1"/>
</dbReference>
<dbReference type="Gene3D" id="3.20.20.70">
    <property type="entry name" value="Aldolase class I"/>
    <property type="match status" value="1"/>
</dbReference>
<evidence type="ECO:0000313" key="4">
    <source>
        <dbReference type="Proteomes" id="UP001148203"/>
    </source>
</evidence>
<sequence>MESIAGAVLPDHVFNFSTRIDLMDESLREGAERATVPPSLEQKIQLGEAIAATGIKTLVVGMFPDVPHNVALLAGLLASQDKGAIPADVRFMVISHVGVTFEQTVALLEHQQLDRSSVWIIAIHSVSDMQIEHLFPTILRKDPTLDWQQSVWEGLSVQHRRERNIEWLAGFVPRVRQFKGGGIMFGLLDTFRADIDHLERVVQVLANQGVTQVRLVDTAGSCLPEQIPSTVGRLLQAFPGIDFFGHFHDDFGMATANAIRGLSLGLKGVDVSVGGFANRAGHPPLAEVTMALKSLYGITLAGFNYAGLYALSRATEKTYGLLENPAQAITGVITHAVQSGIRTELLKKAPRIFDIIEPAEIGGHLVKMFGVRSGKDGLFRFLKERQLHISRTFGVEVSQALADSMFETIDSAWKARSSVINQRIQDSLSSYHAALAESFFTEAAVMDSIEQYFVNLQGREMDVRMFNTETLWEAFNHLPADATPAQWEALLGMAQQTLDIAFEGEQDAVSRQAQTCIHRVLYWIYAHRINSPMNASWKDCDSYQYDRLRQLLESRWEAFQGQQLKPLLGNLPTAANFEAWSNSVCQAHRSNVSHPLFDFLKNQASFAQLREFISQETPFDIHFGDILAMMLPGVYGGAKAEFSKNFWDEMGHGEVPRAHRQMRLEMTSAIDVDPDAYLHNIEMFCLEELRLANMYFKGAFNRSKLFQAIGMMLATELMVPGRLEQQIQGWRRVGLEDSTMAYLLEHTVVDVEHAAGWLNEVVLPLVQQRPQAIHDIAFGMLQRLEYAADVCDHMLVHLQHVSQPASSEAVPG</sequence>
<gene>
    <name evidence="3" type="ORF">M5G11_09475</name>
</gene>
<organism evidence="3 4">
    <name type="scientific">Pseudomonas fontis</name>
    <dbReference type="NCBI Taxonomy" id="2942633"/>
    <lineage>
        <taxon>Bacteria</taxon>
        <taxon>Pseudomonadati</taxon>
        <taxon>Pseudomonadota</taxon>
        <taxon>Gammaproteobacteria</taxon>
        <taxon>Pseudomonadales</taxon>
        <taxon>Pseudomonadaceae</taxon>
        <taxon>Pseudomonas</taxon>
    </lineage>
</organism>
<name>A0ABT5NRG5_9PSED</name>
<keyword evidence="4" id="KW-1185">Reference proteome</keyword>
<keyword evidence="1" id="KW-0464">Manganese</keyword>
<reference evidence="3 4" key="1">
    <citation type="submission" date="2022-05" db="EMBL/GenBank/DDBJ databases">
        <title>Novel Pseudomonas spp. Isolated from a Rainbow Trout Aquaculture Facility.</title>
        <authorList>
            <person name="Testerman T."/>
            <person name="Graf J."/>
        </authorList>
    </citation>
    <scope>NUCLEOTIDE SEQUENCE [LARGE SCALE GENOMIC DNA]</scope>
    <source>
        <strain evidence="3 4">ID681</strain>
    </source>
</reference>
<accession>A0ABT5NRG5</accession>
<dbReference type="PANTHER" id="PTHR10277">
    <property type="entry name" value="HOMOCITRATE SYNTHASE-RELATED"/>
    <property type="match status" value="1"/>
</dbReference>
<dbReference type="Pfam" id="PF14518">
    <property type="entry name" value="Haem_oxygenas_2"/>
    <property type="match status" value="1"/>
</dbReference>
<comment type="caution">
    <text evidence="3">The sequence shown here is derived from an EMBL/GenBank/DDBJ whole genome shotgun (WGS) entry which is preliminary data.</text>
</comment>
<dbReference type="Pfam" id="PF00682">
    <property type="entry name" value="HMGL-like"/>
    <property type="match status" value="1"/>
</dbReference>
<evidence type="ECO:0000313" key="3">
    <source>
        <dbReference type="EMBL" id="MDD0990765.1"/>
    </source>
</evidence>
<dbReference type="SUPFAM" id="SSF51569">
    <property type="entry name" value="Aldolase"/>
    <property type="match status" value="1"/>
</dbReference>
<feature type="domain" description="Pyruvate carboxyltransferase" evidence="2">
    <location>
        <begin position="20"/>
        <end position="309"/>
    </location>
</feature>
<protein>
    <submittedName>
        <fullName evidence="3">Iron-containing redox enzyme family protein</fullName>
    </submittedName>
</protein>
<proteinExistence type="predicted"/>